<dbReference type="Pfam" id="PF00437">
    <property type="entry name" value="T2SSE"/>
    <property type="match status" value="1"/>
</dbReference>
<comment type="similarity">
    <text evidence="1">Belongs to the GSP E family.</text>
</comment>
<dbReference type="PANTHER" id="PTHR30486:SF6">
    <property type="entry name" value="TYPE IV PILUS RETRACTATION ATPASE PILT"/>
    <property type="match status" value="1"/>
</dbReference>
<dbReference type="Proteomes" id="UP000620075">
    <property type="component" value="Unassembled WGS sequence"/>
</dbReference>
<dbReference type="SUPFAM" id="SSF52540">
    <property type="entry name" value="P-loop containing nucleoside triphosphate hydrolases"/>
    <property type="match status" value="1"/>
</dbReference>
<dbReference type="EMBL" id="JAEKNQ010000015">
    <property type="protein sequence ID" value="MBJ7602155.1"/>
    <property type="molecule type" value="Genomic_DNA"/>
</dbReference>
<accession>A0A934KC97</accession>
<dbReference type="PANTHER" id="PTHR30486">
    <property type="entry name" value="TWITCHING MOTILITY PROTEIN PILT"/>
    <property type="match status" value="1"/>
</dbReference>
<proteinExistence type="inferred from homology"/>
<dbReference type="GO" id="GO:0016887">
    <property type="term" value="F:ATP hydrolysis activity"/>
    <property type="evidence" value="ECO:0007669"/>
    <property type="project" value="InterPro"/>
</dbReference>
<reference evidence="3 4" key="1">
    <citation type="submission" date="2020-10" db="EMBL/GenBank/DDBJ databases">
        <title>Ca. Dormibacterota MAGs.</title>
        <authorList>
            <person name="Montgomery K."/>
        </authorList>
    </citation>
    <scope>NUCLEOTIDE SEQUENCE [LARGE SCALE GENOMIC DNA]</scope>
    <source>
        <strain evidence="3">SC8811_S16_3</strain>
    </source>
</reference>
<feature type="domain" description="Bacterial type II secretion system protein E" evidence="2">
    <location>
        <begin position="210"/>
        <end position="382"/>
    </location>
</feature>
<evidence type="ECO:0000313" key="3">
    <source>
        <dbReference type="EMBL" id="MBJ7602155.1"/>
    </source>
</evidence>
<dbReference type="CDD" id="cd01130">
    <property type="entry name" value="VirB11-like_ATPase"/>
    <property type="match status" value="1"/>
</dbReference>
<dbReference type="RefSeq" id="WP_338176554.1">
    <property type="nucleotide sequence ID" value="NZ_JAEKNQ010000015.1"/>
</dbReference>
<organism evidence="3 4">
    <name type="scientific">Candidatus Dormiibacter inghamiae</name>
    <dbReference type="NCBI Taxonomy" id="3127013"/>
    <lineage>
        <taxon>Bacteria</taxon>
        <taxon>Bacillati</taxon>
        <taxon>Candidatus Dormiibacterota</taxon>
        <taxon>Candidatus Dormibacteria</taxon>
        <taxon>Candidatus Dormibacterales</taxon>
        <taxon>Candidatus Dormibacteraceae</taxon>
        <taxon>Candidatus Dormiibacter</taxon>
    </lineage>
</organism>
<sequence>MRQLNQAADWLGQETGQIREIPWPDVADQIQDTAQAIALELYEIRRERDLKASAWGEEHLPEHIEELLNQAQNQPGHFRLHGGTATRLATDPHFRRQVHRAAMVLASWLYPLSRLLYLVDGLEEIHVYRWDKWLLTTNRGKFRLGQMGNPFSTNQEVQEFLRERVLAIPGVKGNKTLSDRSPAAEANLGRVLRLAVIQEPAVSGDTTFVATMRLQGVTNQHSLDEYVMQGAMPRGVAQFLTASLRGKANIIIAGGTATGKTTLLRVLCGMVPPEEQILVLEDSAELNLDTDRGDGQPWHPLVQHLCTVPPLYSQDAGLTMRDLAKLALRMRPSRIILGEARDAAMAEVCLVASTGHDGSMVTIHADDAFEGLRRSAEYVMKSPDYSHNSNSMELAELAVHRAFDLVVHLTQNNIDGQRRLSGVLALGGQKHQHTWLYQRAPEGHVERRTRYVADLPLGLKLKIGPRLGQEIPEP</sequence>
<dbReference type="AlphaFoldDB" id="A0A934KC97"/>
<dbReference type="InterPro" id="IPR027417">
    <property type="entry name" value="P-loop_NTPase"/>
</dbReference>
<dbReference type="InterPro" id="IPR050921">
    <property type="entry name" value="T4SS_GSP_E_ATPase"/>
</dbReference>
<comment type="caution">
    <text evidence="3">The sequence shown here is derived from an EMBL/GenBank/DDBJ whole genome shotgun (WGS) entry which is preliminary data.</text>
</comment>
<evidence type="ECO:0000313" key="4">
    <source>
        <dbReference type="Proteomes" id="UP000620075"/>
    </source>
</evidence>
<gene>
    <name evidence="3" type="primary">tadA</name>
    <name evidence="3" type="ORF">JF888_03010</name>
</gene>
<name>A0A934KC97_9BACT</name>
<dbReference type="Gene3D" id="3.40.50.300">
    <property type="entry name" value="P-loop containing nucleotide triphosphate hydrolases"/>
    <property type="match status" value="1"/>
</dbReference>
<protein>
    <submittedName>
        <fullName evidence="3">Flp pilus assembly complex ATPase component TadA</fullName>
    </submittedName>
</protein>
<evidence type="ECO:0000256" key="1">
    <source>
        <dbReference type="ARBA" id="ARBA00006611"/>
    </source>
</evidence>
<evidence type="ECO:0000259" key="2">
    <source>
        <dbReference type="Pfam" id="PF00437"/>
    </source>
</evidence>
<dbReference type="InterPro" id="IPR001482">
    <property type="entry name" value="T2SS/T4SS_dom"/>
</dbReference>